<name>A0A5N4AF52_PHOPY</name>
<dbReference type="Pfam" id="PF02958">
    <property type="entry name" value="EcKL"/>
    <property type="match status" value="1"/>
</dbReference>
<gene>
    <name evidence="3" type="ORF">PPYR_10021</name>
</gene>
<keyword evidence="1" id="KW-0472">Membrane</keyword>
<organism evidence="3 4">
    <name type="scientific">Photinus pyralis</name>
    <name type="common">Common eastern firefly</name>
    <name type="synonym">Lampyris pyralis</name>
    <dbReference type="NCBI Taxonomy" id="7054"/>
    <lineage>
        <taxon>Eukaryota</taxon>
        <taxon>Metazoa</taxon>
        <taxon>Ecdysozoa</taxon>
        <taxon>Arthropoda</taxon>
        <taxon>Hexapoda</taxon>
        <taxon>Insecta</taxon>
        <taxon>Pterygota</taxon>
        <taxon>Neoptera</taxon>
        <taxon>Endopterygota</taxon>
        <taxon>Coleoptera</taxon>
        <taxon>Polyphaga</taxon>
        <taxon>Elateriformia</taxon>
        <taxon>Elateroidea</taxon>
        <taxon>Lampyridae</taxon>
        <taxon>Lampyrinae</taxon>
        <taxon>Photinus</taxon>
    </lineage>
</organism>
<keyword evidence="1" id="KW-0812">Transmembrane</keyword>
<dbReference type="EMBL" id="VVIM01000007">
    <property type="protein sequence ID" value="KAB0795960.1"/>
    <property type="molecule type" value="Genomic_DNA"/>
</dbReference>
<dbReference type="SMART" id="SM00587">
    <property type="entry name" value="CHK"/>
    <property type="match status" value="1"/>
</dbReference>
<dbReference type="InterPro" id="IPR011009">
    <property type="entry name" value="Kinase-like_dom_sf"/>
</dbReference>
<dbReference type="PANTHER" id="PTHR11012:SF30">
    <property type="entry name" value="PROTEIN KINASE-LIKE DOMAIN-CONTAINING"/>
    <property type="match status" value="1"/>
</dbReference>
<evidence type="ECO:0000313" key="3">
    <source>
        <dbReference type="EMBL" id="KAB0795960.1"/>
    </source>
</evidence>
<evidence type="ECO:0000313" key="4">
    <source>
        <dbReference type="Proteomes" id="UP000327044"/>
    </source>
</evidence>
<dbReference type="InParanoid" id="A0A5N4AF52"/>
<comment type="caution">
    <text evidence="3">The sequence shown here is derived from an EMBL/GenBank/DDBJ whole genome shotgun (WGS) entry which is preliminary data.</text>
</comment>
<dbReference type="InterPro" id="IPR015897">
    <property type="entry name" value="CHK_kinase-like"/>
</dbReference>
<dbReference type="OrthoDB" id="8250698at2759"/>
<evidence type="ECO:0000256" key="1">
    <source>
        <dbReference type="SAM" id="Phobius"/>
    </source>
</evidence>
<feature type="domain" description="CHK kinase-like" evidence="2">
    <location>
        <begin position="129"/>
        <end position="323"/>
    </location>
</feature>
<sequence>MSSSHSMVLTETQLKAFKEFLGHAGDYCISFSSGVDEGENFGGIIIRADVTWKEGNKECTSHYIIKCTPPSESLQRLIPVQTAFIIETYVYSRVLKEFNIIQREYNLRKPLDCFPVYYTSLPTTKEKMIVLQNVKELGYRHYDRFQPLDYPHLLCVVKEYARVHALTYAIRHYKPVLFEEFEANTENHVFHDFKYEGIMMVTQHRMDHALKALESIEDTTLYKKFACFAQNVRSVFEKLLNSKKKHRVISHIDCGIPNFLFKYDPSSGELLSTCIIDWQQARLESPAVDLVTFIFSAADKATRERYDELIMEYHKTFCSFLGEFGCDGEKLLPFEDLQEELMEFGLLGLIIGISLIYVYATVDQKVPDIFQTECPKEEFGFLYDLQDSSKFDKRVREAICDFNRFGYNFE</sequence>
<dbReference type="SUPFAM" id="SSF56112">
    <property type="entry name" value="Protein kinase-like (PK-like)"/>
    <property type="match status" value="1"/>
</dbReference>
<dbReference type="InterPro" id="IPR004119">
    <property type="entry name" value="EcKL"/>
</dbReference>
<accession>A0A5N4AF52</accession>
<evidence type="ECO:0000259" key="2">
    <source>
        <dbReference type="SMART" id="SM00587"/>
    </source>
</evidence>
<proteinExistence type="predicted"/>
<dbReference type="Proteomes" id="UP000327044">
    <property type="component" value="Unassembled WGS sequence"/>
</dbReference>
<keyword evidence="1" id="KW-1133">Transmembrane helix</keyword>
<keyword evidence="4" id="KW-1185">Reference proteome</keyword>
<feature type="transmembrane region" description="Helical" evidence="1">
    <location>
        <begin position="341"/>
        <end position="360"/>
    </location>
</feature>
<dbReference type="Gene3D" id="3.90.1200.10">
    <property type="match status" value="1"/>
</dbReference>
<dbReference type="AlphaFoldDB" id="A0A5N4AF52"/>
<reference evidence="3 4" key="1">
    <citation type="journal article" date="2018" name="Elife">
        <title>Firefly genomes illuminate parallel origins of bioluminescence in beetles.</title>
        <authorList>
            <person name="Fallon T.R."/>
            <person name="Lower S.E."/>
            <person name="Chang C.H."/>
            <person name="Bessho-Uehara M."/>
            <person name="Martin G.J."/>
            <person name="Bewick A.J."/>
            <person name="Behringer M."/>
            <person name="Debat H.J."/>
            <person name="Wong I."/>
            <person name="Day J.C."/>
            <person name="Suvorov A."/>
            <person name="Silva C.J."/>
            <person name="Stanger-Hall K.F."/>
            <person name="Hall D.W."/>
            <person name="Schmitz R.J."/>
            <person name="Nelson D.R."/>
            <person name="Lewis S.M."/>
            <person name="Shigenobu S."/>
            <person name="Bybee S.M."/>
            <person name="Larracuente A.M."/>
            <person name="Oba Y."/>
            <person name="Weng J.K."/>
        </authorList>
    </citation>
    <scope>NUCLEOTIDE SEQUENCE [LARGE SCALE GENOMIC DNA]</scope>
    <source>
        <strain evidence="3">1611_PpyrPB1</strain>
        <tissue evidence="3">Whole body</tissue>
    </source>
</reference>
<dbReference type="PANTHER" id="PTHR11012">
    <property type="entry name" value="PROTEIN KINASE-LIKE DOMAIN-CONTAINING"/>
    <property type="match status" value="1"/>
</dbReference>
<protein>
    <recommendedName>
        <fullName evidence="2">CHK kinase-like domain-containing protein</fullName>
    </recommendedName>
</protein>